<dbReference type="EMBL" id="FNHE01000003">
    <property type="protein sequence ID" value="SDM11545.1"/>
    <property type="molecule type" value="Genomic_DNA"/>
</dbReference>
<dbReference type="GO" id="GO:0016787">
    <property type="term" value="F:hydrolase activity"/>
    <property type="evidence" value="ECO:0007669"/>
    <property type="project" value="UniProtKB-KW"/>
</dbReference>
<gene>
    <name evidence="4" type="ORF">SAMN05660642_01717</name>
</gene>
<feature type="domain" description="BD-FAE-like" evidence="3">
    <location>
        <begin position="95"/>
        <end position="268"/>
    </location>
</feature>
<dbReference type="SUPFAM" id="SSF53474">
    <property type="entry name" value="alpha/beta-Hydrolases"/>
    <property type="match status" value="1"/>
</dbReference>
<proteinExistence type="predicted"/>
<dbReference type="InterPro" id="IPR029058">
    <property type="entry name" value="AB_hydrolase_fold"/>
</dbReference>
<accession>A0A1G9QML0</accession>
<feature type="region of interest" description="Disordered" evidence="2">
    <location>
        <begin position="56"/>
        <end position="77"/>
    </location>
</feature>
<dbReference type="RefSeq" id="WP_091216345.1">
    <property type="nucleotide sequence ID" value="NZ_FNHE01000003.1"/>
</dbReference>
<organism evidence="4 5">
    <name type="scientific">Geodermatophilus siccatus</name>
    <dbReference type="NCBI Taxonomy" id="1137991"/>
    <lineage>
        <taxon>Bacteria</taxon>
        <taxon>Bacillati</taxon>
        <taxon>Actinomycetota</taxon>
        <taxon>Actinomycetes</taxon>
        <taxon>Geodermatophilales</taxon>
        <taxon>Geodermatophilaceae</taxon>
        <taxon>Geodermatophilus</taxon>
    </lineage>
</organism>
<keyword evidence="1 4" id="KW-0378">Hydrolase</keyword>
<dbReference type="Proteomes" id="UP000198680">
    <property type="component" value="Unassembled WGS sequence"/>
</dbReference>
<name>A0A1G9QML0_9ACTN</name>
<feature type="region of interest" description="Disordered" evidence="2">
    <location>
        <begin position="291"/>
        <end position="319"/>
    </location>
</feature>
<evidence type="ECO:0000256" key="1">
    <source>
        <dbReference type="ARBA" id="ARBA00022801"/>
    </source>
</evidence>
<evidence type="ECO:0000259" key="3">
    <source>
        <dbReference type="Pfam" id="PF20434"/>
    </source>
</evidence>
<feature type="compositionally biased region" description="Polar residues" evidence="2">
    <location>
        <begin position="301"/>
        <end position="315"/>
    </location>
</feature>
<sequence length="334" mass="34944">MTSTGSTAPGYTKHSDLAYAAGVGRAHLLDLYVPTGVRGPFPVVIVQLGSAFMSDDTKSGRPAGGPPPGVLPPLPGGSADAPTGLGGMTTAQVLAQRWGPRGYATVGLNVRSSSQAKFPAQVHDVKAAIRYLRASAPQFDLDVDRFAAMGTSSGAWTALMAGTTAGVPELEGDLGNADQRSDVQAVIDLFGPTDFLQMDAHRLPDGQLHDPETSPESQLLGFAIQTNPAAVQRANPAAYVSRESPPVYIAHGLADPIVPHHQSQLLFTAYEAARATASLTLVPEATHTDSYLDSADDSAGRTVQHTRGGRTSTGSEPAPTYDALLAFLDEHLRR</sequence>
<dbReference type="InterPro" id="IPR049492">
    <property type="entry name" value="BD-FAE-like_dom"/>
</dbReference>
<keyword evidence="5" id="KW-1185">Reference proteome</keyword>
<dbReference type="Gene3D" id="3.40.50.1820">
    <property type="entry name" value="alpha/beta hydrolase"/>
    <property type="match status" value="1"/>
</dbReference>
<dbReference type="PANTHER" id="PTHR48081">
    <property type="entry name" value="AB HYDROLASE SUPERFAMILY PROTEIN C4A8.06C"/>
    <property type="match status" value="1"/>
</dbReference>
<evidence type="ECO:0000313" key="4">
    <source>
        <dbReference type="EMBL" id="SDM11545.1"/>
    </source>
</evidence>
<feature type="compositionally biased region" description="Pro residues" evidence="2">
    <location>
        <begin position="64"/>
        <end position="75"/>
    </location>
</feature>
<evidence type="ECO:0000256" key="2">
    <source>
        <dbReference type="SAM" id="MobiDB-lite"/>
    </source>
</evidence>
<dbReference type="STRING" id="1137991.SAMN05660642_01717"/>
<reference evidence="5" key="1">
    <citation type="submission" date="2016-10" db="EMBL/GenBank/DDBJ databases">
        <authorList>
            <person name="Varghese N."/>
            <person name="Submissions S."/>
        </authorList>
    </citation>
    <scope>NUCLEOTIDE SEQUENCE [LARGE SCALE GENOMIC DNA]</scope>
    <source>
        <strain evidence="5">DSM 45419</strain>
    </source>
</reference>
<dbReference type="InterPro" id="IPR050300">
    <property type="entry name" value="GDXG_lipolytic_enzyme"/>
</dbReference>
<evidence type="ECO:0000313" key="5">
    <source>
        <dbReference type="Proteomes" id="UP000198680"/>
    </source>
</evidence>
<dbReference type="AlphaFoldDB" id="A0A1G9QML0"/>
<dbReference type="PANTHER" id="PTHR48081:SF13">
    <property type="entry name" value="ALPHA_BETA HYDROLASE"/>
    <property type="match status" value="1"/>
</dbReference>
<dbReference type="OrthoDB" id="9803828at2"/>
<protein>
    <submittedName>
        <fullName evidence="4">Alpha/beta hydrolase family protein</fullName>
    </submittedName>
</protein>
<dbReference type="Pfam" id="PF20434">
    <property type="entry name" value="BD-FAE"/>
    <property type="match status" value="1"/>
</dbReference>